<evidence type="ECO:0000313" key="3">
    <source>
        <dbReference type="Proteomes" id="UP001154420"/>
    </source>
</evidence>
<evidence type="ECO:0000313" key="2">
    <source>
        <dbReference type="EMBL" id="NBJ95165.1"/>
    </source>
</evidence>
<dbReference type="InterPro" id="IPR015077">
    <property type="entry name" value="DUF1858"/>
</dbReference>
<dbReference type="Pfam" id="PF08984">
    <property type="entry name" value="DUF1858"/>
    <property type="match status" value="1"/>
</dbReference>
<dbReference type="Gene3D" id="1.10.3910.10">
    <property type="entry name" value="SP0561-like"/>
    <property type="match status" value="1"/>
</dbReference>
<reference evidence="2" key="1">
    <citation type="submission" date="2018-09" db="EMBL/GenBank/DDBJ databases">
        <title>Murine metabolic-syndrome-specific gut microbial biobank.</title>
        <authorList>
            <person name="Liu C."/>
        </authorList>
    </citation>
    <scope>NUCLEOTIDE SEQUENCE</scope>
    <source>
        <strain evidence="2">D42-62</strain>
    </source>
</reference>
<accession>A0A9X5BJP3</accession>
<dbReference type="SUPFAM" id="SSF140683">
    <property type="entry name" value="SP0561-like"/>
    <property type="match status" value="1"/>
</dbReference>
<gene>
    <name evidence="2" type="ORF">D5281_22080</name>
</gene>
<protein>
    <submittedName>
        <fullName evidence="2">DUF1858 domain-containing protein</fullName>
    </submittedName>
</protein>
<dbReference type="EMBL" id="QZDT01000069">
    <property type="protein sequence ID" value="NBJ95165.1"/>
    <property type="molecule type" value="Genomic_DNA"/>
</dbReference>
<name>A0A9X5BJP3_9FIRM</name>
<dbReference type="RefSeq" id="WP_160562110.1">
    <property type="nucleotide sequence ID" value="NZ_QZDT01000069.1"/>
</dbReference>
<proteinExistence type="predicted"/>
<keyword evidence="3" id="KW-1185">Reference proteome</keyword>
<dbReference type="AlphaFoldDB" id="A0A9X5BJP3"/>
<sequence length="78" mass="8614">MGKVVDFTKTVSELVSENPEIKEVLAEAGFKEIIKPMSLAVMGKVMKIPNGAAIKNIPMDKVFETFEKHGFEVKTETS</sequence>
<organism evidence="2 3">
    <name type="scientific">Parablautia muri</name>
    <dbReference type="NCBI Taxonomy" id="2320879"/>
    <lineage>
        <taxon>Bacteria</taxon>
        <taxon>Bacillati</taxon>
        <taxon>Bacillota</taxon>
        <taxon>Clostridia</taxon>
        <taxon>Lachnospirales</taxon>
        <taxon>Lachnospiraceae</taxon>
        <taxon>Parablautia</taxon>
    </lineage>
</organism>
<comment type="caution">
    <text evidence="2">The sequence shown here is derived from an EMBL/GenBank/DDBJ whole genome shotgun (WGS) entry which is preliminary data.</text>
</comment>
<dbReference type="OrthoDB" id="9769774at2"/>
<feature type="domain" description="DUF1858" evidence="1">
    <location>
        <begin position="6"/>
        <end position="61"/>
    </location>
</feature>
<dbReference type="Proteomes" id="UP001154420">
    <property type="component" value="Unassembled WGS sequence"/>
</dbReference>
<evidence type="ECO:0000259" key="1">
    <source>
        <dbReference type="Pfam" id="PF08984"/>
    </source>
</evidence>
<dbReference type="InterPro" id="IPR038062">
    <property type="entry name" value="ScdA-like_N_sf"/>
</dbReference>